<keyword evidence="2" id="KW-0732">Signal</keyword>
<keyword evidence="5" id="KW-1185">Reference proteome</keyword>
<name>A0AAJ4ZAF5_PANPU</name>
<dbReference type="EMBL" id="UGSJ01000001">
    <property type="protein sequence ID" value="SUA89581.1"/>
    <property type="molecule type" value="Genomic_DNA"/>
</dbReference>
<dbReference type="EMBL" id="CP010310">
    <property type="protein sequence ID" value="AJC21599.1"/>
    <property type="molecule type" value="Genomic_DNA"/>
</dbReference>
<feature type="region of interest" description="Disordered" evidence="1">
    <location>
        <begin position="45"/>
        <end position="150"/>
    </location>
</feature>
<feature type="compositionally biased region" description="Basic and acidic residues" evidence="1">
    <location>
        <begin position="82"/>
        <end position="93"/>
    </location>
</feature>
<dbReference type="Proteomes" id="UP000035086">
    <property type="component" value="Chromosome"/>
</dbReference>
<gene>
    <name evidence="4" type="ORF">NCTC13159_01048</name>
    <name evidence="3" type="ORF">RO07_15890</name>
</gene>
<organism evidence="4 6">
    <name type="scientific">Pandoraea pulmonicola</name>
    <dbReference type="NCBI Taxonomy" id="93221"/>
    <lineage>
        <taxon>Bacteria</taxon>
        <taxon>Pseudomonadati</taxon>
        <taxon>Pseudomonadota</taxon>
        <taxon>Betaproteobacteria</taxon>
        <taxon>Burkholderiales</taxon>
        <taxon>Burkholderiaceae</taxon>
        <taxon>Pandoraea</taxon>
    </lineage>
</organism>
<evidence type="ECO:0000313" key="5">
    <source>
        <dbReference type="Proteomes" id="UP000035086"/>
    </source>
</evidence>
<sequence>MIRNMSARTLLRVCLGAVGVCGASVVGPAAAQSYLQGGDLNSIRQSTQRAQDAQPGIVLAPPAPRPERSGSVGAQFNQGMAESEREALRKREMSANSNMQMDRMINPQRQRYPGEPASAQGGSVAFDGQSVSACRNDPASGQAQCGAVSR</sequence>
<evidence type="ECO:0000256" key="1">
    <source>
        <dbReference type="SAM" id="MobiDB-lite"/>
    </source>
</evidence>
<dbReference type="KEGG" id="ppul:RO07_15890"/>
<evidence type="ECO:0000313" key="3">
    <source>
        <dbReference type="EMBL" id="AJC21599.1"/>
    </source>
</evidence>
<feature type="signal peptide" evidence="2">
    <location>
        <begin position="1"/>
        <end position="31"/>
    </location>
</feature>
<accession>A0AAJ4ZAF5</accession>
<evidence type="ECO:0000256" key="2">
    <source>
        <dbReference type="SAM" id="SignalP"/>
    </source>
</evidence>
<reference evidence="5" key="1">
    <citation type="submission" date="2014-12" db="EMBL/GenBank/DDBJ databases">
        <title>Complete Genome Sequencing of Pandoraea pulmonicola DSM 16583.</title>
        <authorList>
            <person name="Chan K.-G."/>
        </authorList>
    </citation>
    <scope>NUCLEOTIDE SEQUENCE [LARGE SCALE GENOMIC DNA]</scope>
    <source>
        <strain evidence="5">DSM 16583</strain>
    </source>
</reference>
<reference evidence="4 6" key="3">
    <citation type="submission" date="2018-06" db="EMBL/GenBank/DDBJ databases">
        <authorList>
            <consortium name="Pathogen Informatics"/>
            <person name="Doyle S."/>
        </authorList>
    </citation>
    <scope>NUCLEOTIDE SEQUENCE [LARGE SCALE GENOMIC DNA]</scope>
    <source>
        <strain evidence="4 6">NCTC13159</strain>
    </source>
</reference>
<dbReference type="Proteomes" id="UP000254589">
    <property type="component" value="Unassembled WGS sequence"/>
</dbReference>
<proteinExistence type="predicted"/>
<protein>
    <submittedName>
        <fullName evidence="4">Uncharacterized protein</fullName>
    </submittedName>
</protein>
<feature type="chain" id="PRO_5042521264" evidence="2">
    <location>
        <begin position="32"/>
        <end position="150"/>
    </location>
</feature>
<evidence type="ECO:0000313" key="4">
    <source>
        <dbReference type="EMBL" id="SUA89581.1"/>
    </source>
</evidence>
<dbReference type="RefSeq" id="WP_039409456.1">
    <property type="nucleotide sequence ID" value="NZ_UGSJ01000001.1"/>
</dbReference>
<dbReference type="AlphaFoldDB" id="A0AAJ4ZAF5"/>
<reference evidence="3" key="2">
    <citation type="submission" date="2016-11" db="EMBL/GenBank/DDBJ databases">
        <title>Complete Genome Sequencing of Pandoraea pulmonicola DSM 16583.</title>
        <authorList>
            <person name="Chan K.-G."/>
        </authorList>
    </citation>
    <scope>NUCLEOTIDE SEQUENCE</scope>
    <source>
        <strain evidence="3">DSM 16583</strain>
    </source>
</reference>
<feature type="compositionally biased region" description="Polar residues" evidence="1">
    <location>
        <begin position="129"/>
        <end position="143"/>
    </location>
</feature>
<evidence type="ECO:0000313" key="6">
    <source>
        <dbReference type="Proteomes" id="UP000254589"/>
    </source>
</evidence>